<organism evidence="2 3">
    <name type="scientific">Exiguobacterium oxidotolerans</name>
    <dbReference type="NCBI Taxonomy" id="223958"/>
    <lineage>
        <taxon>Bacteria</taxon>
        <taxon>Bacillati</taxon>
        <taxon>Bacillota</taxon>
        <taxon>Bacilli</taxon>
        <taxon>Bacillales</taxon>
        <taxon>Bacillales Family XII. Incertae Sedis</taxon>
        <taxon>Exiguobacterium</taxon>
    </lineage>
</organism>
<keyword evidence="1" id="KW-0472">Membrane</keyword>
<feature type="transmembrane region" description="Helical" evidence="1">
    <location>
        <begin position="30"/>
        <end position="46"/>
    </location>
</feature>
<dbReference type="RefSeq" id="WP_159172527.1">
    <property type="nucleotide sequence ID" value="NZ_LR732308.1"/>
</dbReference>
<gene>
    <name evidence="2" type="ORF">EXIGUO9Y_70003</name>
</gene>
<reference evidence="2 3" key="1">
    <citation type="submission" date="2019-10" db="EMBL/GenBank/DDBJ databases">
        <authorList>
            <person name="Karimi E."/>
        </authorList>
    </citation>
    <scope>NUCLEOTIDE SEQUENCE [LARGE SCALE GENOMIC DNA]</scope>
    <source>
        <strain evidence="2">Exiguobacterium sp. 9Y</strain>
    </source>
</reference>
<keyword evidence="1" id="KW-0812">Transmembrane</keyword>
<protein>
    <submittedName>
        <fullName evidence="2">Uncharacterized protein</fullName>
    </submittedName>
</protein>
<sequence length="62" mass="7338">MSKYHISSIRLLLIMIVFTIFWYYFLELPLGYGIVILPVTVGYTIYRNFKAAQSEKQESEQN</sequence>
<accession>A0A653IHA0</accession>
<proteinExistence type="predicted"/>
<dbReference type="EMBL" id="CABWKQ010000057">
    <property type="protein sequence ID" value="VWX38662.1"/>
    <property type="molecule type" value="Genomic_DNA"/>
</dbReference>
<evidence type="ECO:0000313" key="2">
    <source>
        <dbReference type="EMBL" id="VWX38662.1"/>
    </source>
</evidence>
<name>A0A653IHA0_9BACL</name>
<dbReference type="Proteomes" id="UP000439752">
    <property type="component" value="Unassembled WGS sequence"/>
</dbReference>
<keyword evidence="1" id="KW-1133">Transmembrane helix</keyword>
<keyword evidence="3" id="KW-1185">Reference proteome</keyword>
<dbReference type="AlphaFoldDB" id="A0A653IHA0"/>
<evidence type="ECO:0000313" key="3">
    <source>
        <dbReference type="Proteomes" id="UP000439752"/>
    </source>
</evidence>
<evidence type="ECO:0000256" key="1">
    <source>
        <dbReference type="SAM" id="Phobius"/>
    </source>
</evidence>
<feature type="transmembrane region" description="Helical" evidence="1">
    <location>
        <begin position="7"/>
        <end position="24"/>
    </location>
</feature>